<keyword evidence="2" id="KW-1185">Reference proteome</keyword>
<evidence type="ECO:0000313" key="2">
    <source>
        <dbReference type="Proteomes" id="UP001168821"/>
    </source>
</evidence>
<name>A0AA38M5K9_9CUCU</name>
<organism evidence="1 2">
    <name type="scientific">Zophobas morio</name>
    <dbReference type="NCBI Taxonomy" id="2755281"/>
    <lineage>
        <taxon>Eukaryota</taxon>
        <taxon>Metazoa</taxon>
        <taxon>Ecdysozoa</taxon>
        <taxon>Arthropoda</taxon>
        <taxon>Hexapoda</taxon>
        <taxon>Insecta</taxon>
        <taxon>Pterygota</taxon>
        <taxon>Neoptera</taxon>
        <taxon>Endopterygota</taxon>
        <taxon>Coleoptera</taxon>
        <taxon>Polyphaga</taxon>
        <taxon>Cucujiformia</taxon>
        <taxon>Tenebrionidae</taxon>
        <taxon>Zophobas</taxon>
    </lineage>
</organism>
<comment type="caution">
    <text evidence="1">The sequence shown here is derived from an EMBL/GenBank/DDBJ whole genome shotgun (WGS) entry which is preliminary data.</text>
</comment>
<accession>A0AA38M5K9</accession>
<dbReference type="Proteomes" id="UP001168821">
    <property type="component" value="Unassembled WGS sequence"/>
</dbReference>
<sequence length="201" mass="22678">MADSPPNFPKQDQAIVFTAVDDLVLMDYVATIGDIVAPKNVLFASRISKGRVCIYLSSKTLVDDVVNRFSNILINGIEVSLRRLLTPSRRIILSNVCPSIPHDVFVNKIKALGFTTLSPMSFLRAGIQSDQYAHVMSFRRQIHVQPDDKINLPESMVLKYENTVVFVDSLLIVNQRRRRKIQTVVFVDSLLKSPQSLKCDM</sequence>
<evidence type="ECO:0000313" key="1">
    <source>
        <dbReference type="EMBL" id="KAJ3644346.1"/>
    </source>
</evidence>
<reference evidence="1" key="1">
    <citation type="journal article" date="2023" name="G3 (Bethesda)">
        <title>Whole genome assemblies of Zophobas morio and Tenebrio molitor.</title>
        <authorList>
            <person name="Kaur S."/>
            <person name="Stinson S.A."/>
            <person name="diCenzo G.C."/>
        </authorList>
    </citation>
    <scope>NUCLEOTIDE SEQUENCE</scope>
    <source>
        <strain evidence="1">QUZm001</strain>
    </source>
</reference>
<gene>
    <name evidence="1" type="ORF">Zmor_027011</name>
</gene>
<dbReference type="EMBL" id="JALNTZ010000008">
    <property type="protein sequence ID" value="KAJ3644346.1"/>
    <property type="molecule type" value="Genomic_DNA"/>
</dbReference>
<dbReference type="AlphaFoldDB" id="A0AA38M5K9"/>
<proteinExistence type="predicted"/>
<protein>
    <submittedName>
        <fullName evidence="1">Uncharacterized protein</fullName>
    </submittedName>
</protein>